<dbReference type="PANTHER" id="PTHR33495:SF2">
    <property type="entry name" value="ANTI-SIGMA FACTOR ANTAGONIST TM_1081-RELATED"/>
    <property type="match status" value="1"/>
</dbReference>
<evidence type="ECO:0000313" key="5">
    <source>
        <dbReference type="Proteomes" id="UP000637002"/>
    </source>
</evidence>
<dbReference type="RefSeq" id="WP_188607504.1">
    <property type="nucleotide sequence ID" value="NZ_BMGG01000001.1"/>
</dbReference>
<evidence type="ECO:0000313" key="4">
    <source>
        <dbReference type="EMBL" id="GGC48643.1"/>
    </source>
</evidence>
<dbReference type="PROSITE" id="PS50801">
    <property type="entry name" value="STAS"/>
    <property type="match status" value="1"/>
</dbReference>
<evidence type="ECO:0000256" key="1">
    <source>
        <dbReference type="ARBA" id="ARBA00009013"/>
    </source>
</evidence>
<sequence length="183" mass="19123">MLEAVAAQRCERAGDTAARSLSAHASCVDPPPHINGRAAFFACVIRDRTAALAYYARDSQTMLQISQSVEHGILTLALGGQLNAEGAMMLGNIVTAWQSQGGRSTIIDLHHITYVGSAGLKVLMHHASAAKAAGGHLVLAAVNDPIFQVFDVGGCARALTFAPDRDEALRMIAGQQTVVSAGC</sequence>
<dbReference type="AlphaFoldDB" id="A0A916X732"/>
<reference evidence="4" key="2">
    <citation type="submission" date="2020-09" db="EMBL/GenBank/DDBJ databases">
        <authorList>
            <person name="Sun Q."/>
            <person name="Zhou Y."/>
        </authorList>
    </citation>
    <scope>NUCLEOTIDE SEQUENCE</scope>
    <source>
        <strain evidence="4">CGMCC 1.12919</strain>
    </source>
</reference>
<name>A0A916X732_9HYPH</name>
<accession>A0A916X732</accession>
<evidence type="ECO:0000259" key="3">
    <source>
        <dbReference type="PROSITE" id="PS50801"/>
    </source>
</evidence>
<comment type="caution">
    <text evidence="4">The sequence shown here is derived from an EMBL/GenBank/DDBJ whole genome shotgun (WGS) entry which is preliminary data.</text>
</comment>
<proteinExistence type="inferred from homology"/>
<dbReference type="InterPro" id="IPR002645">
    <property type="entry name" value="STAS_dom"/>
</dbReference>
<comment type="similarity">
    <text evidence="1 2">Belongs to the anti-sigma-factor antagonist family.</text>
</comment>
<gene>
    <name evidence="4" type="ORF">GCM10010994_04790</name>
</gene>
<organism evidence="4 5">
    <name type="scientific">Chelatococcus reniformis</name>
    <dbReference type="NCBI Taxonomy" id="1494448"/>
    <lineage>
        <taxon>Bacteria</taxon>
        <taxon>Pseudomonadati</taxon>
        <taxon>Pseudomonadota</taxon>
        <taxon>Alphaproteobacteria</taxon>
        <taxon>Hyphomicrobiales</taxon>
        <taxon>Chelatococcaceae</taxon>
        <taxon>Chelatococcus</taxon>
    </lineage>
</organism>
<dbReference type="SUPFAM" id="SSF52091">
    <property type="entry name" value="SpoIIaa-like"/>
    <property type="match status" value="1"/>
</dbReference>
<protein>
    <recommendedName>
        <fullName evidence="2">Anti-sigma factor antagonist</fullName>
    </recommendedName>
</protein>
<dbReference type="InterPro" id="IPR003658">
    <property type="entry name" value="Anti-sigma_ant"/>
</dbReference>
<dbReference type="PANTHER" id="PTHR33495">
    <property type="entry name" value="ANTI-SIGMA FACTOR ANTAGONIST TM_1081-RELATED-RELATED"/>
    <property type="match status" value="1"/>
</dbReference>
<dbReference type="GO" id="GO:0043856">
    <property type="term" value="F:anti-sigma factor antagonist activity"/>
    <property type="evidence" value="ECO:0007669"/>
    <property type="project" value="InterPro"/>
</dbReference>
<feature type="domain" description="STAS" evidence="3">
    <location>
        <begin position="63"/>
        <end position="172"/>
    </location>
</feature>
<evidence type="ECO:0000256" key="2">
    <source>
        <dbReference type="RuleBase" id="RU003749"/>
    </source>
</evidence>
<dbReference type="Gene3D" id="3.30.750.24">
    <property type="entry name" value="STAS domain"/>
    <property type="match status" value="1"/>
</dbReference>
<dbReference type="NCBIfam" id="TIGR00377">
    <property type="entry name" value="ant_ant_sig"/>
    <property type="match status" value="1"/>
</dbReference>
<keyword evidence="5" id="KW-1185">Reference proteome</keyword>
<dbReference type="Pfam" id="PF01740">
    <property type="entry name" value="STAS"/>
    <property type="match status" value="1"/>
</dbReference>
<dbReference type="Proteomes" id="UP000637002">
    <property type="component" value="Unassembled WGS sequence"/>
</dbReference>
<dbReference type="EMBL" id="BMGG01000001">
    <property type="protein sequence ID" value="GGC48643.1"/>
    <property type="molecule type" value="Genomic_DNA"/>
</dbReference>
<dbReference type="CDD" id="cd07043">
    <property type="entry name" value="STAS_anti-anti-sigma_factors"/>
    <property type="match status" value="1"/>
</dbReference>
<dbReference type="InterPro" id="IPR036513">
    <property type="entry name" value="STAS_dom_sf"/>
</dbReference>
<reference evidence="4" key="1">
    <citation type="journal article" date="2014" name="Int. J. Syst. Evol. Microbiol.">
        <title>Complete genome sequence of Corynebacterium casei LMG S-19264T (=DSM 44701T), isolated from a smear-ripened cheese.</title>
        <authorList>
            <consortium name="US DOE Joint Genome Institute (JGI-PGF)"/>
            <person name="Walter F."/>
            <person name="Albersmeier A."/>
            <person name="Kalinowski J."/>
            <person name="Ruckert C."/>
        </authorList>
    </citation>
    <scope>NUCLEOTIDE SEQUENCE</scope>
    <source>
        <strain evidence="4">CGMCC 1.12919</strain>
    </source>
</reference>